<dbReference type="Proteomes" id="UP000287651">
    <property type="component" value="Unassembled WGS sequence"/>
</dbReference>
<dbReference type="AlphaFoldDB" id="A0A427AN99"/>
<evidence type="ECO:0000313" key="3">
    <source>
        <dbReference type="Proteomes" id="UP000287651"/>
    </source>
</evidence>
<organism evidence="2 3">
    <name type="scientific">Ensete ventricosum</name>
    <name type="common">Abyssinian banana</name>
    <name type="synonym">Musa ensete</name>
    <dbReference type="NCBI Taxonomy" id="4639"/>
    <lineage>
        <taxon>Eukaryota</taxon>
        <taxon>Viridiplantae</taxon>
        <taxon>Streptophyta</taxon>
        <taxon>Embryophyta</taxon>
        <taxon>Tracheophyta</taxon>
        <taxon>Spermatophyta</taxon>
        <taxon>Magnoliopsida</taxon>
        <taxon>Liliopsida</taxon>
        <taxon>Zingiberales</taxon>
        <taxon>Musaceae</taxon>
        <taxon>Ensete</taxon>
    </lineage>
</organism>
<protein>
    <submittedName>
        <fullName evidence="2">Uncharacterized protein</fullName>
    </submittedName>
</protein>
<proteinExistence type="predicted"/>
<dbReference type="EMBL" id="AMZH03001863">
    <property type="protein sequence ID" value="RRT77697.1"/>
    <property type="molecule type" value="Genomic_DNA"/>
</dbReference>
<comment type="caution">
    <text evidence="2">The sequence shown here is derived from an EMBL/GenBank/DDBJ whole genome shotgun (WGS) entry which is preliminary data.</text>
</comment>
<gene>
    <name evidence="2" type="ORF">B296_00006758</name>
</gene>
<feature type="compositionally biased region" description="Basic and acidic residues" evidence="1">
    <location>
        <begin position="58"/>
        <end position="75"/>
    </location>
</feature>
<feature type="region of interest" description="Disordered" evidence="1">
    <location>
        <begin position="11"/>
        <end position="76"/>
    </location>
</feature>
<accession>A0A427AN99</accession>
<sequence>MHIEQHIPFRTFYGKQKKKKLPWDNAPGNRPAAGTSRWHTACQALRSPRSPTFKGKKEKKESRGGSRQEEGEMKTKPQPLEVIGDLVLETGRGVDLPFHQLFLEPIASDLAQGLRSTDAHEEKFRTKRERGNRMRGRNRKTMIDEGIGRRGERPPCEKRRRSWSCFCGSGGEDVCCAERERERERREPSIMHLI</sequence>
<reference evidence="2 3" key="1">
    <citation type="journal article" date="2014" name="Agronomy (Basel)">
        <title>A Draft Genome Sequence for Ensete ventricosum, the Drought-Tolerant Tree Against Hunger.</title>
        <authorList>
            <person name="Harrison J."/>
            <person name="Moore K.A."/>
            <person name="Paszkiewicz K."/>
            <person name="Jones T."/>
            <person name="Grant M."/>
            <person name="Ambacheew D."/>
            <person name="Muzemil S."/>
            <person name="Studholme D.J."/>
        </authorList>
    </citation>
    <scope>NUCLEOTIDE SEQUENCE [LARGE SCALE GENOMIC DNA]</scope>
</reference>
<name>A0A427AN99_ENSVE</name>
<evidence type="ECO:0000256" key="1">
    <source>
        <dbReference type="SAM" id="MobiDB-lite"/>
    </source>
</evidence>
<evidence type="ECO:0000313" key="2">
    <source>
        <dbReference type="EMBL" id="RRT77697.1"/>
    </source>
</evidence>